<name>A0A7L7Z3F3_9MICO</name>
<feature type="domain" description="Thioredoxin" evidence="7">
    <location>
        <begin position="55"/>
        <end position="200"/>
    </location>
</feature>
<comment type="subcellular location">
    <subcellularLocation>
        <location evidence="1">Cell envelope</location>
    </subcellularLocation>
</comment>
<evidence type="ECO:0000256" key="1">
    <source>
        <dbReference type="ARBA" id="ARBA00004196"/>
    </source>
</evidence>
<dbReference type="PROSITE" id="PS51257">
    <property type="entry name" value="PROKAR_LIPOPROTEIN"/>
    <property type="match status" value="1"/>
</dbReference>
<keyword evidence="9" id="KW-1185">Reference proteome</keyword>
<dbReference type="InterPro" id="IPR036249">
    <property type="entry name" value="Thioredoxin-like_sf"/>
</dbReference>
<evidence type="ECO:0000259" key="7">
    <source>
        <dbReference type="PROSITE" id="PS51352"/>
    </source>
</evidence>
<gene>
    <name evidence="8" type="ORF">H9X71_02510</name>
</gene>
<evidence type="ECO:0000256" key="4">
    <source>
        <dbReference type="ARBA" id="ARBA00023157"/>
    </source>
</evidence>
<dbReference type="KEGG" id="czh:H9X71_02510"/>
<evidence type="ECO:0000256" key="3">
    <source>
        <dbReference type="ARBA" id="ARBA00022968"/>
    </source>
</evidence>
<evidence type="ECO:0000256" key="6">
    <source>
        <dbReference type="SAM" id="SignalP"/>
    </source>
</evidence>
<dbReference type="EMBL" id="CP061274">
    <property type="protein sequence ID" value="QOD44242.1"/>
    <property type="molecule type" value="Genomic_DNA"/>
</dbReference>
<keyword evidence="3" id="KW-0812">Transmembrane</keyword>
<sequence>MRALRRPRRAALTAVAAVALAAVALTGCTQDPLAAEFRAGDNKRYIAGDGTFTEVPLAERAAPVDFSGTLSDGTDISSADYRGAVTVVNFWYAECPPCRLEAKDLQAASEEHAPDGVRFLGVNTRDQRPNVDSFDKTYGITYPSVLDVEDTSMQLAFAGTIAPNAVPATIVLDRQGRVASRVLGKIDPGVLRTLVSDTVAEPAG</sequence>
<keyword evidence="3" id="KW-0735">Signal-anchor</keyword>
<keyword evidence="5" id="KW-0676">Redox-active center</keyword>
<dbReference type="AlphaFoldDB" id="A0A7L7Z3F3"/>
<dbReference type="InterPro" id="IPR013766">
    <property type="entry name" value="Thioredoxin_domain"/>
</dbReference>
<dbReference type="InterPro" id="IPR013740">
    <property type="entry name" value="Redoxin"/>
</dbReference>
<keyword evidence="6" id="KW-0732">Signal</keyword>
<feature type="signal peptide" evidence="6">
    <location>
        <begin position="1"/>
        <end position="21"/>
    </location>
</feature>
<dbReference type="PROSITE" id="PS51352">
    <property type="entry name" value="THIOREDOXIN_2"/>
    <property type="match status" value="1"/>
</dbReference>
<evidence type="ECO:0000313" key="9">
    <source>
        <dbReference type="Proteomes" id="UP000516660"/>
    </source>
</evidence>
<dbReference type="GO" id="GO:0030313">
    <property type="term" value="C:cell envelope"/>
    <property type="evidence" value="ECO:0007669"/>
    <property type="project" value="UniProtKB-SubCell"/>
</dbReference>
<keyword evidence="2" id="KW-0201">Cytochrome c-type biogenesis</keyword>
<dbReference type="GO" id="GO:0017004">
    <property type="term" value="P:cytochrome complex assembly"/>
    <property type="evidence" value="ECO:0007669"/>
    <property type="project" value="UniProtKB-KW"/>
</dbReference>
<evidence type="ECO:0000256" key="5">
    <source>
        <dbReference type="ARBA" id="ARBA00023284"/>
    </source>
</evidence>
<protein>
    <submittedName>
        <fullName evidence="8">TlpA family protein disulfide reductase</fullName>
    </submittedName>
</protein>
<dbReference type="Gene3D" id="3.40.30.10">
    <property type="entry name" value="Glutaredoxin"/>
    <property type="match status" value="1"/>
</dbReference>
<dbReference type="Pfam" id="PF08534">
    <property type="entry name" value="Redoxin"/>
    <property type="match status" value="1"/>
</dbReference>
<dbReference type="Proteomes" id="UP000516660">
    <property type="component" value="Chromosome"/>
</dbReference>
<accession>A0A7L7Z3F3</accession>
<feature type="chain" id="PRO_5039278204" evidence="6">
    <location>
        <begin position="22"/>
        <end position="204"/>
    </location>
</feature>
<reference evidence="8 9" key="1">
    <citation type="submission" date="2020-08" db="EMBL/GenBank/DDBJ databases">
        <title>Description of Clavibacter zhangzhiyonge sp. nov., a phytopathogenic actinobacterium isolated from barley seeds, causing leaf brown spot and decline.</title>
        <authorList>
            <person name="Tian Q."/>
            <person name="Chuan J."/>
            <person name="Zhao W."/>
            <person name="Li X."/>
        </authorList>
    </citation>
    <scope>NUCLEOTIDE SEQUENCE [LARGE SCALE GENOMIC DNA]</scope>
    <source>
        <strain evidence="8 9">DM1</strain>
    </source>
</reference>
<dbReference type="CDD" id="cd02966">
    <property type="entry name" value="TlpA_like_family"/>
    <property type="match status" value="1"/>
</dbReference>
<dbReference type="PANTHER" id="PTHR42852:SF6">
    <property type="entry name" value="THIOL:DISULFIDE INTERCHANGE PROTEIN DSBE"/>
    <property type="match status" value="1"/>
</dbReference>
<dbReference type="RefSeq" id="WP_191148170.1">
    <property type="nucleotide sequence ID" value="NZ_CP061274.1"/>
</dbReference>
<dbReference type="InterPro" id="IPR050553">
    <property type="entry name" value="Thioredoxin_ResA/DsbE_sf"/>
</dbReference>
<organism evidence="8 9">
    <name type="scientific">Clavibacter zhangzhiyongii</name>
    <dbReference type="NCBI Taxonomy" id="2768071"/>
    <lineage>
        <taxon>Bacteria</taxon>
        <taxon>Bacillati</taxon>
        <taxon>Actinomycetota</taxon>
        <taxon>Actinomycetes</taxon>
        <taxon>Micrococcales</taxon>
        <taxon>Microbacteriaceae</taxon>
        <taxon>Clavibacter</taxon>
    </lineage>
</organism>
<dbReference type="SUPFAM" id="SSF52833">
    <property type="entry name" value="Thioredoxin-like"/>
    <property type="match status" value="1"/>
</dbReference>
<evidence type="ECO:0000313" key="8">
    <source>
        <dbReference type="EMBL" id="QOD44242.1"/>
    </source>
</evidence>
<keyword evidence="4" id="KW-1015">Disulfide bond</keyword>
<dbReference type="PANTHER" id="PTHR42852">
    <property type="entry name" value="THIOL:DISULFIDE INTERCHANGE PROTEIN DSBE"/>
    <property type="match status" value="1"/>
</dbReference>
<evidence type="ECO:0000256" key="2">
    <source>
        <dbReference type="ARBA" id="ARBA00022748"/>
    </source>
</evidence>
<dbReference type="GO" id="GO:0016491">
    <property type="term" value="F:oxidoreductase activity"/>
    <property type="evidence" value="ECO:0007669"/>
    <property type="project" value="InterPro"/>
</dbReference>
<proteinExistence type="predicted"/>